<accession>A0A4W5LF15</accession>
<sequence length="190" mass="20011">MHLFYRDKFPADEQAEDAEKDEVKAEVPEENMEMGEDVADDTQEYISPTNETAESAKGEEEPADELLSESADISMEEEVNEDVSLKEDSAMGTSPDVSGSSDMVSGTPQKTNSRRQSFITLEKYAEGKPASPASVVTFTGPLTRTANSQKQEASSPEPPAGAGQAQAASSPEPPAGAGQAQAASSPEPPA</sequence>
<dbReference type="STRING" id="62062.ENSHHUP00000024130"/>
<organism evidence="2 3">
    <name type="scientific">Hucho hucho</name>
    <name type="common">huchen</name>
    <dbReference type="NCBI Taxonomy" id="62062"/>
    <lineage>
        <taxon>Eukaryota</taxon>
        <taxon>Metazoa</taxon>
        <taxon>Chordata</taxon>
        <taxon>Craniata</taxon>
        <taxon>Vertebrata</taxon>
        <taxon>Euteleostomi</taxon>
        <taxon>Actinopterygii</taxon>
        <taxon>Neopterygii</taxon>
        <taxon>Teleostei</taxon>
        <taxon>Protacanthopterygii</taxon>
        <taxon>Salmoniformes</taxon>
        <taxon>Salmonidae</taxon>
        <taxon>Salmoninae</taxon>
        <taxon>Hucho</taxon>
    </lineage>
</organism>
<dbReference type="Proteomes" id="UP000314982">
    <property type="component" value="Unassembled WGS sequence"/>
</dbReference>
<feature type="compositionally biased region" description="Low complexity" evidence="1">
    <location>
        <begin position="152"/>
        <end position="190"/>
    </location>
</feature>
<dbReference type="AlphaFoldDB" id="A0A4W5LF15"/>
<evidence type="ECO:0000313" key="2">
    <source>
        <dbReference type="Ensembl" id="ENSHHUP00000024130.1"/>
    </source>
</evidence>
<reference evidence="2" key="2">
    <citation type="submission" date="2025-08" db="UniProtKB">
        <authorList>
            <consortium name="Ensembl"/>
        </authorList>
    </citation>
    <scope>IDENTIFICATION</scope>
</reference>
<feature type="compositionally biased region" description="Polar residues" evidence="1">
    <location>
        <begin position="91"/>
        <end position="119"/>
    </location>
</feature>
<name>A0A4W5LF15_9TELE</name>
<feature type="compositionally biased region" description="Polar residues" evidence="1">
    <location>
        <begin position="134"/>
        <end position="151"/>
    </location>
</feature>
<feature type="compositionally biased region" description="Basic and acidic residues" evidence="1">
    <location>
        <begin position="1"/>
        <end position="11"/>
    </location>
</feature>
<reference evidence="2" key="3">
    <citation type="submission" date="2025-09" db="UniProtKB">
        <authorList>
            <consortium name="Ensembl"/>
        </authorList>
    </citation>
    <scope>IDENTIFICATION</scope>
</reference>
<reference evidence="3" key="1">
    <citation type="submission" date="2018-06" db="EMBL/GenBank/DDBJ databases">
        <title>Genome assembly of Danube salmon.</title>
        <authorList>
            <person name="Macqueen D.J."/>
            <person name="Gundappa M.K."/>
        </authorList>
    </citation>
    <scope>NUCLEOTIDE SEQUENCE [LARGE SCALE GENOMIC DNA]</scope>
</reference>
<dbReference type="Ensembl" id="ENSHHUT00000025035.1">
    <property type="protein sequence ID" value="ENSHHUP00000024130.1"/>
    <property type="gene ID" value="ENSHHUG00000015140.1"/>
</dbReference>
<feature type="compositionally biased region" description="Acidic residues" evidence="1">
    <location>
        <begin position="28"/>
        <end position="43"/>
    </location>
</feature>
<keyword evidence="3" id="KW-1185">Reference proteome</keyword>
<protein>
    <submittedName>
        <fullName evidence="2">Uncharacterized protein</fullName>
    </submittedName>
</protein>
<feature type="compositionally biased region" description="Polar residues" evidence="1">
    <location>
        <begin position="44"/>
        <end position="53"/>
    </location>
</feature>
<evidence type="ECO:0000313" key="3">
    <source>
        <dbReference type="Proteomes" id="UP000314982"/>
    </source>
</evidence>
<proteinExistence type="predicted"/>
<evidence type="ECO:0000256" key="1">
    <source>
        <dbReference type="SAM" id="MobiDB-lite"/>
    </source>
</evidence>
<feature type="region of interest" description="Disordered" evidence="1">
    <location>
        <begin position="1"/>
        <end position="190"/>
    </location>
</feature>